<dbReference type="InterPro" id="IPR001853">
    <property type="entry name" value="DSBA-like_thioredoxin_dom"/>
</dbReference>
<dbReference type="InterPro" id="IPR014440">
    <property type="entry name" value="HCCAis_GSTk"/>
</dbReference>
<dbReference type="Gene3D" id="3.40.30.10">
    <property type="entry name" value="Glutaredoxin"/>
    <property type="match status" value="1"/>
</dbReference>
<dbReference type="GO" id="GO:0018845">
    <property type="term" value="F:2-hydroxychromene-2-carboxylate isomerase activity"/>
    <property type="evidence" value="ECO:0007669"/>
    <property type="project" value="UniProtKB-UniRule"/>
</dbReference>
<organism evidence="4 5">
    <name type="scientific">Skermanella aerolata</name>
    <dbReference type="NCBI Taxonomy" id="393310"/>
    <lineage>
        <taxon>Bacteria</taxon>
        <taxon>Pseudomonadati</taxon>
        <taxon>Pseudomonadota</taxon>
        <taxon>Alphaproteobacteria</taxon>
        <taxon>Rhodospirillales</taxon>
        <taxon>Azospirillaceae</taxon>
        <taxon>Skermanella</taxon>
    </lineage>
</organism>
<comment type="catalytic activity">
    <reaction evidence="1">
        <text>2-hydroxychromene-2-carboxylate = (3E)-4-(2-hydroxyphenyl)-2-oxobut-3-enoate</text>
        <dbReference type="Rhea" id="RHEA:27401"/>
        <dbReference type="ChEBI" id="CHEBI:59350"/>
        <dbReference type="ChEBI" id="CHEBI:59353"/>
        <dbReference type="EC" id="5.99.1.4"/>
    </reaction>
</comment>
<dbReference type="GO" id="GO:0006749">
    <property type="term" value="P:glutathione metabolic process"/>
    <property type="evidence" value="ECO:0007669"/>
    <property type="project" value="TreeGrafter"/>
</dbReference>
<dbReference type="InterPro" id="IPR044087">
    <property type="entry name" value="NahD-like"/>
</dbReference>
<evidence type="ECO:0000256" key="1">
    <source>
        <dbReference type="PIRNR" id="PIRNR006386"/>
    </source>
</evidence>
<keyword evidence="5" id="KW-1185">Reference proteome</keyword>
<dbReference type="PIRSF" id="PIRSF006386">
    <property type="entry name" value="HCCAis_GSTk"/>
    <property type="match status" value="1"/>
</dbReference>
<dbReference type="OrthoDB" id="5244108at2"/>
<feature type="domain" description="DSBA-like thioredoxin" evidence="3">
    <location>
        <begin position="5"/>
        <end position="195"/>
    </location>
</feature>
<protein>
    <recommendedName>
        <fullName evidence="1">2-hydroxychromene-2-carboxylate isomerase</fullName>
        <ecNumber evidence="1">5.99.1.4</ecNumber>
    </recommendedName>
</protein>
<reference evidence="4 5" key="1">
    <citation type="submission" date="2019-07" db="EMBL/GenBank/DDBJ databases">
        <title>Whole genome shotgun sequence of Skermanella aerolata NBRC 106429.</title>
        <authorList>
            <person name="Hosoyama A."/>
            <person name="Uohara A."/>
            <person name="Ohji S."/>
            <person name="Ichikawa N."/>
        </authorList>
    </citation>
    <scope>NUCLEOTIDE SEQUENCE [LARGE SCALE GENOMIC DNA]</scope>
    <source>
        <strain evidence="4 5">NBRC 106429</strain>
    </source>
</reference>
<name>A0A512DVK6_9PROT</name>
<dbReference type="InterPro" id="IPR036249">
    <property type="entry name" value="Thioredoxin-like_sf"/>
</dbReference>
<evidence type="ECO:0000259" key="3">
    <source>
        <dbReference type="Pfam" id="PF01323"/>
    </source>
</evidence>
<dbReference type="EMBL" id="BJYZ01000021">
    <property type="protein sequence ID" value="GEO40498.1"/>
    <property type="molecule type" value="Genomic_DNA"/>
</dbReference>
<dbReference type="GO" id="GO:0004364">
    <property type="term" value="F:glutathione transferase activity"/>
    <property type="evidence" value="ECO:0007669"/>
    <property type="project" value="TreeGrafter"/>
</dbReference>
<dbReference type="RefSeq" id="WP_044430061.1">
    <property type="nucleotide sequence ID" value="NZ_BJYZ01000021.1"/>
</dbReference>
<sequence length="200" mass="22023">MSAPLDFWFDFASPYGYLASTQIDDIAARHGRSVRWRPILLGAVFKVSGMKPVMDQPLRGEYLVHDAPRFARLLGVPLTMPAKVPLNGLAACRAFWWLEPSDPAKAHALAKAIYHAHWGEGRDVAAAEQVAEVAAPLGIPAADLLAGVQEQMVKDRLRAETDEAIRRGVFGAPFIHVDGEAFWGADRLDQVEEWLARGGW</sequence>
<dbReference type="SUPFAM" id="SSF52833">
    <property type="entry name" value="Thioredoxin-like"/>
    <property type="match status" value="1"/>
</dbReference>
<gene>
    <name evidence="4" type="ORF">SAE02_46460</name>
</gene>
<proteinExistence type="inferred from homology"/>
<dbReference type="GO" id="GO:1901170">
    <property type="term" value="P:naphthalene catabolic process"/>
    <property type="evidence" value="ECO:0007669"/>
    <property type="project" value="InterPro"/>
</dbReference>
<feature type="active site" description="Nucleophile" evidence="2">
    <location>
        <position position="13"/>
    </location>
</feature>
<dbReference type="EC" id="5.99.1.4" evidence="1"/>
<dbReference type="CDD" id="cd03022">
    <property type="entry name" value="DsbA_HCCA_Iso"/>
    <property type="match status" value="1"/>
</dbReference>
<accession>A0A512DVK6</accession>
<evidence type="ECO:0000256" key="2">
    <source>
        <dbReference type="PIRSR" id="PIRSR006386-1"/>
    </source>
</evidence>
<dbReference type="PANTHER" id="PTHR42943">
    <property type="entry name" value="GLUTATHIONE S-TRANSFERASE KAPPA"/>
    <property type="match status" value="1"/>
</dbReference>
<dbReference type="Pfam" id="PF01323">
    <property type="entry name" value="DSBA"/>
    <property type="match status" value="1"/>
</dbReference>
<evidence type="ECO:0000313" key="5">
    <source>
        <dbReference type="Proteomes" id="UP000321523"/>
    </source>
</evidence>
<comment type="similarity">
    <text evidence="1">Belongs to the GST superfamily. NadH family.</text>
</comment>
<dbReference type="InterPro" id="IPR051924">
    <property type="entry name" value="GST_Kappa/NadH"/>
</dbReference>
<dbReference type="PANTHER" id="PTHR42943:SF2">
    <property type="entry name" value="GLUTATHIONE S-TRANSFERASE KAPPA 1"/>
    <property type="match status" value="1"/>
</dbReference>
<dbReference type="Proteomes" id="UP000321523">
    <property type="component" value="Unassembled WGS sequence"/>
</dbReference>
<evidence type="ECO:0000313" key="4">
    <source>
        <dbReference type="EMBL" id="GEO40498.1"/>
    </source>
</evidence>
<dbReference type="AlphaFoldDB" id="A0A512DVK6"/>
<keyword evidence="1 4" id="KW-0413">Isomerase</keyword>
<comment type="caution">
    <text evidence="4">The sequence shown here is derived from an EMBL/GenBank/DDBJ whole genome shotgun (WGS) entry which is preliminary data.</text>
</comment>
<dbReference type="GO" id="GO:0004602">
    <property type="term" value="F:glutathione peroxidase activity"/>
    <property type="evidence" value="ECO:0007669"/>
    <property type="project" value="TreeGrafter"/>
</dbReference>